<reference evidence="2" key="1">
    <citation type="submission" date="2019-12" db="EMBL/GenBank/DDBJ databases">
        <title>An insight into the sialome of adult female Ixodes ricinus ticks feeding for 6 days.</title>
        <authorList>
            <person name="Perner J."/>
            <person name="Ribeiro J.M.C."/>
        </authorList>
    </citation>
    <scope>NUCLEOTIDE SEQUENCE</scope>
    <source>
        <strain evidence="2">Semi-engorged</strain>
        <tissue evidence="2">Salivary glands</tissue>
    </source>
</reference>
<evidence type="ECO:0000313" key="2">
    <source>
        <dbReference type="EMBL" id="MXU89766.1"/>
    </source>
</evidence>
<feature type="chain" id="PRO_5025342527" evidence="1">
    <location>
        <begin position="21"/>
        <end position="110"/>
    </location>
</feature>
<accession>A0A6B0UJD5</accession>
<dbReference type="AlphaFoldDB" id="A0A6B0UJD5"/>
<protein>
    <submittedName>
        <fullName evidence="2">Putative secreted protein</fullName>
    </submittedName>
</protein>
<feature type="signal peptide" evidence="1">
    <location>
        <begin position="1"/>
        <end position="20"/>
    </location>
</feature>
<sequence>MSAMLVIYGTLIFWLHAFWATQSVTKFVLPARGKKIVRPMGVFATRAPNALEQIIAALSYPIEGRTRSSPPHFVDSEHQWQRKKQSLSLSLSLSLSDCTTQYSRDGPLIP</sequence>
<keyword evidence="1" id="KW-0732">Signal</keyword>
<dbReference type="EMBL" id="GIFC01007683">
    <property type="protein sequence ID" value="MXU89766.1"/>
    <property type="molecule type" value="Transcribed_RNA"/>
</dbReference>
<evidence type="ECO:0000256" key="1">
    <source>
        <dbReference type="SAM" id="SignalP"/>
    </source>
</evidence>
<name>A0A6B0UJD5_IXORI</name>
<proteinExistence type="predicted"/>
<organism evidence="2">
    <name type="scientific">Ixodes ricinus</name>
    <name type="common">Common tick</name>
    <name type="synonym">Acarus ricinus</name>
    <dbReference type="NCBI Taxonomy" id="34613"/>
    <lineage>
        <taxon>Eukaryota</taxon>
        <taxon>Metazoa</taxon>
        <taxon>Ecdysozoa</taxon>
        <taxon>Arthropoda</taxon>
        <taxon>Chelicerata</taxon>
        <taxon>Arachnida</taxon>
        <taxon>Acari</taxon>
        <taxon>Parasitiformes</taxon>
        <taxon>Ixodida</taxon>
        <taxon>Ixodoidea</taxon>
        <taxon>Ixodidae</taxon>
        <taxon>Ixodinae</taxon>
        <taxon>Ixodes</taxon>
    </lineage>
</organism>